<dbReference type="Proteomes" id="UP001209701">
    <property type="component" value="Unassembled WGS sequence"/>
</dbReference>
<gene>
    <name evidence="2" type="ORF">LNV07_09505</name>
</gene>
<keyword evidence="3" id="KW-1185">Reference proteome</keyword>
<comment type="caution">
    <text evidence="2">The sequence shown here is derived from an EMBL/GenBank/DDBJ whole genome shotgun (WGS) entry which is preliminary data.</text>
</comment>
<evidence type="ECO:0000313" key="3">
    <source>
        <dbReference type="Proteomes" id="UP001209701"/>
    </source>
</evidence>
<protein>
    <submittedName>
        <fullName evidence="2">DUF3806 domain-containing protein</fullName>
    </submittedName>
</protein>
<dbReference type="Gene3D" id="1.20.120.1090">
    <property type="match status" value="1"/>
</dbReference>
<organism evidence="2 3">
    <name type="scientific">Roseateles oligotrophus</name>
    <dbReference type="NCBI Taxonomy" id="1769250"/>
    <lineage>
        <taxon>Bacteria</taxon>
        <taxon>Pseudomonadati</taxon>
        <taxon>Pseudomonadota</taxon>
        <taxon>Betaproteobacteria</taxon>
        <taxon>Burkholderiales</taxon>
        <taxon>Sphaerotilaceae</taxon>
        <taxon>Roseateles</taxon>
    </lineage>
</organism>
<proteinExistence type="predicted"/>
<evidence type="ECO:0000259" key="1">
    <source>
        <dbReference type="Pfam" id="PF12713"/>
    </source>
</evidence>
<dbReference type="RefSeq" id="WP_263570933.1">
    <property type="nucleotide sequence ID" value="NZ_JAJIRN010000004.1"/>
</dbReference>
<dbReference type="EMBL" id="JAJIRN010000004">
    <property type="protein sequence ID" value="MCV2368329.1"/>
    <property type="molecule type" value="Genomic_DNA"/>
</dbReference>
<name>A0ABT2YE72_9BURK</name>
<dbReference type="Pfam" id="PF12713">
    <property type="entry name" value="DUF3806"/>
    <property type="match status" value="1"/>
</dbReference>
<sequence>MQRIHSPNEEDTKDVEAKRDWVRNHFEADARHKYETLEGKLQLLDTILSNEWIKPAETLKLQCLGITFGDALAQKLGMHWVAVEDEYGRDPALRFENSSVLSFPLTAISKRIERGESVNVNVLFSAACEMLLEARQDEA</sequence>
<evidence type="ECO:0000313" key="2">
    <source>
        <dbReference type="EMBL" id="MCV2368329.1"/>
    </source>
</evidence>
<reference evidence="2 3" key="1">
    <citation type="submission" date="2021-11" db="EMBL/GenBank/DDBJ databases">
        <authorList>
            <person name="Liang Q."/>
            <person name="Mou H."/>
            <person name="Liu Z."/>
        </authorList>
    </citation>
    <scope>NUCLEOTIDE SEQUENCE [LARGE SCALE GENOMIC DNA]</scope>
    <source>
        <strain evidence="2 3">CHU3</strain>
    </source>
</reference>
<feature type="domain" description="DUF3806" evidence="1">
    <location>
        <begin position="41"/>
        <end position="123"/>
    </location>
</feature>
<accession>A0ABT2YE72</accession>
<dbReference type="InterPro" id="IPR024266">
    <property type="entry name" value="DUF3806"/>
</dbReference>